<dbReference type="PANTHER" id="PTHR48108:SF26">
    <property type="entry name" value="CBS DOMAIN-CONTAINING PROTEIN DDB_G0289609"/>
    <property type="match status" value="1"/>
</dbReference>
<dbReference type="InterPro" id="IPR000644">
    <property type="entry name" value="CBS_dom"/>
</dbReference>
<dbReference type="EMBL" id="LJZQ01000011">
    <property type="protein sequence ID" value="KPQ28802.1"/>
    <property type="molecule type" value="Genomic_DNA"/>
</dbReference>
<organism evidence="4 5">
    <name type="scientific">Marinobacter excellens HL-55</name>
    <dbReference type="NCBI Taxonomy" id="1305731"/>
    <lineage>
        <taxon>Bacteria</taxon>
        <taxon>Pseudomonadati</taxon>
        <taxon>Pseudomonadota</taxon>
        <taxon>Gammaproteobacteria</taxon>
        <taxon>Pseudomonadales</taxon>
        <taxon>Marinobacteraceae</taxon>
        <taxon>Marinobacter</taxon>
    </lineage>
</organism>
<dbReference type="InterPro" id="IPR046342">
    <property type="entry name" value="CBS_dom_sf"/>
</dbReference>
<dbReference type="SMART" id="SM00116">
    <property type="entry name" value="CBS"/>
    <property type="match status" value="2"/>
</dbReference>
<dbReference type="AlphaFoldDB" id="A0A0N8KKQ6"/>
<keyword evidence="2" id="KW-0129">CBS domain</keyword>
<evidence type="ECO:0000313" key="4">
    <source>
        <dbReference type="EMBL" id="KPQ28802.1"/>
    </source>
</evidence>
<evidence type="ECO:0000313" key="5">
    <source>
        <dbReference type="Proteomes" id="UP000050416"/>
    </source>
</evidence>
<sequence>MSVLAHEIMTPTVKAVPHHWTMDRLARFLTDNEITGSPVTDDHGDIIGIATLKDITEFRWNASRTGDQPKLTQEEQEEARRLRMVIFEEMGKVPVEVRDIMTPIVLSVDEDTPVRDIANIMMHEHLHRIFVTRDSKITGIITTYDMLKIISDRELTQRCAEND</sequence>
<evidence type="ECO:0000259" key="3">
    <source>
        <dbReference type="PROSITE" id="PS51371"/>
    </source>
</evidence>
<name>A0A0N8KKQ6_9GAMM</name>
<protein>
    <submittedName>
        <fullName evidence="4">CBS-domain-containing membrane protein</fullName>
    </submittedName>
</protein>
<dbReference type="InterPro" id="IPR051462">
    <property type="entry name" value="CBS_domain-containing"/>
</dbReference>
<dbReference type="OrthoDB" id="9793295at2"/>
<dbReference type="STRING" id="1305731.GCA_000934705_02105"/>
<gene>
    <name evidence="4" type="ORF">HLUCCX14_08875</name>
</gene>
<evidence type="ECO:0000256" key="1">
    <source>
        <dbReference type="ARBA" id="ARBA00022737"/>
    </source>
</evidence>
<dbReference type="Gene3D" id="3.10.580.10">
    <property type="entry name" value="CBS-domain"/>
    <property type="match status" value="1"/>
</dbReference>
<feature type="domain" description="CBS" evidence="3">
    <location>
        <begin position="9"/>
        <end position="65"/>
    </location>
</feature>
<reference evidence="4 5" key="1">
    <citation type="submission" date="2015-09" db="EMBL/GenBank/DDBJ databases">
        <title>Identification and resolution of microdiversity through metagenomic sequencing of parallel consortia.</title>
        <authorList>
            <person name="Nelson W.C."/>
            <person name="Romine M.F."/>
            <person name="Lindemann S.R."/>
        </authorList>
    </citation>
    <scope>NUCLEOTIDE SEQUENCE [LARGE SCALE GENOMIC DNA]</scope>
    <source>
        <strain evidence="4">HL-55</strain>
    </source>
</reference>
<dbReference type="PATRIC" id="fig|1305731.5.peg.117"/>
<dbReference type="SUPFAM" id="SSF54631">
    <property type="entry name" value="CBS-domain pair"/>
    <property type="match status" value="1"/>
</dbReference>
<dbReference type="PROSITE" id="PS51371">
    <property type="entry name" value="CBS"/>
    <property type="match status" value="2"/>
</dbReference>
<dbReference type="Proteomes" id="UP000050416">
    <property type="component" value="Unassembled WGS sequence"/>
</dbReference>
<dbReference type="PANTHER" id="PTHR48108">
    <property type="entry name" value="CBS DOMAIN-CONTAINING PROTEIN CBSX2, CHLOROPLASTIC"/>
    <property type="match status" value="1"/>
</dbReference>
<keyword evidence="1" id="KW-0677">Repeat</keyword>
<accession>A0A0N8KKQ6</accession>
<feature type="domain" description="CBS" evidence="3">
    <location>
        <begin position="101"/>
        <end position="157"/>
    </location>
</feature>
<dbReference type="Pfam" id="PF00571">
    <property type="entry name" value="CBS"/>
    <property type="match status" value="2"/>
</dbReference>
<comment type="caution">
    <text evidence="4">The sequence shown here is derived from an EMBL/GenBank/DDBJ whole genome shotgun (WGS) entry which is preliminary data.</text>
</comment>
<evidence type="ECO:0000256" key="2">
    <source>
        <dbReference type="PROSITE-ProRule" id="PRU00703"/>
    </source>
</evidence>
<proteinExistence type="predicted"/>